<dbReference type="AlphaFoldDB" id="A0A087DM29"/>
<dbReference type="Gene3D" id="3.20.20.450">
    <property type="entry name" value="EAL domain"/>
    <property type="match status" value="1"/>
</dbReference>
<dbReference type="Pfam" id="PF00990">
    <property type="entry name" value="GGDEF"/>
    <property type="match status" value="1"/>
</dbReference>
<proteinExistence type="predicted"/>
<dbReference type="SMART" id="SM00267">
    <property type="entry name" value="GGDEF"/>
    <property type="match status" value="1"/>
</dbReference>
<dbReference type="SUPFAM" id="SSF55073">
    <property type="entry name" value="Nucleotide cyclase"/>
    <property type="match status" value="1"/>
</dbReference>
<reference evidence="3 4" key="1">
    <citation type="submission" date="2014-03" db="EMBL/GenBank/DDBJ databases">
        <title>Genomics of Bifidobacteria.</title>
        <authorList>
            <person name="Ventura M."/>
            <person name="Milani C."/>
            <person name="Lugli G.A."/>
        </authorList>
    </citation>
    <scope>NUCLEOTIDE SEQUENCE [LARGE SCALE GENOMIC DNA]</scope>
    <source>
        <strain evidence="4">JCM 15918</strain>
    </source>
</reference>
<dbReference type="PROSITE" id="PS50887">
    <property type="entry name" value="GGDEF"/>
    <property type="match status" value="1"/>
</dbReference>
<dbReference type="CDD" id="cd01949">
    <property type="entry name" value="GGDEF"/>
    <property type="match status" value="1"/>
</dbReference>
<dbReference type="InterPro" id="IPR035919">
    <property type="entry name" value="EAL_sf"/>
</dbReference>
<dbReference type="CDD" id="cd01948">
    <property type="entry name" value="EAL"/>
    <property type="match status" value="1"/>
</dbReference>
<name>A0A087DM29_BIFAD</name>
<dbReference type="Gene3D" id="3.30.70.270">
    <property type="match status" value="1"/>
</dbReference>
<evidence type="ECO:0000313" key="3">
    <source>
        <dbReference type="EMBL" id="KFI96579.1"/>
    </source>
</evidence>
<dbReference type="InterPro" id="IPR001633">
    <property type="entry name" value="EAL_dom"/>
</dbReference>
<dbReference type="SMART" id="SM00052">
    <property type="entry name" value="EAL"/>
    <property type="match status" value="1"/>
</dbReference>
<keyword evidence="3" id="KW-0378">Hydrolase</keyword>
<dbReference type="GO" id="GO:0071111">
    <property type="term" value="F:cyclic-guanylate-specific phosphodiesterase activity"/>
    <property type="evidence" value="ECO:0007669"/>
    <property type="project" value="UniProtKB-EC"/>
</dbReference>
<dbReference type="SUPFAM" id="SSF141868">
    <property type="entry name" value="EAL domain-like"/>
    <property type="match status" value="1"/>
</dbReference>
<protein>
    <submittedName>
        <fullName evidence="3">Diguanylate cyclase</fullName>
        <ecNumber evidence="3">3.1.4.52</ecNumber>
    </submittedName>
</protein>
<gene>
    <name evidence="3" type="ORF">BSTER_0417</name>
</gene>
<dbReference type="Pfam" id="PF00563">
    <property type="entry name" value="EAL"/>
    <property type="match status" value="1"/>
</dbReference>
<accession>A0A087DM29</accession>
<dbReference type="RefSeq" id="WP_033499264.1">
    <property type="nucleotide sequence ID" value="NZ_JDUX01000001.1"/>
</dbReference>
<organism evidence="3 4">
    <name type="scientific">Bifidobacterium adolescentis JCM 15918</name>
    <dbReference type="NCBI Taxonomy" id="1437612"/>
    <lineage>
        <taxon>Bacteria</taxon>
        <taxon>Bacillati</taxon>
        <taxon>Actinomycetota</taxon>
        <taxon>Actinomycetes</taxon>
        <taxon>Bifidobacteriales</taxon>
        <taxon>Bifidobacteriaceae</taxon>
        <taxon>Bifidobacterium</taxon>
    </lineage>
</organism>
<evidence type="ECO:0000259" key="1">
    <source>
        <dbReference type="PROSITE" id="PS50883"/>
    </source>
</evidence>
<dbReference type="NCBIfam" id="TIGR00254">
    <property type="entry name" value="GGDEF"/>
    <property type="match status" value="1"/>
</dbReference>
<evidence type="ECO:0000313" key="4">
    <source>
        <dbReference type="Proteomes" id="UP000029091"/>
    </source>
</evidence>
<dbReference type="InterPro" id="IPR000160">
    <property type="entry name" value="GGDEF_dom"/>
</dbReference>
<dbReference type="InterPro" id="IPR043128">
    <property type="entry name" value="Rev_trsase/Diguanyl_cyclase"/>
</dbReference>
<dbReference type="PANTHER" id="PTHR33121:SF70">
    <property type="entry name" value="SIGNALING PROTEIN YKOW"/>
    <property type="match status" value="1"/>
</dbReference>
<dbReference type="EMBL" id="JGZQ01000008">
    <property type="protein sequence ID" value="KFI96579.1"/>
    <property type="molecule type" value="Genomic_DNA"/>
</dbReference>
<feature type="domain" description="EAL" evidence="1">
    <location>
        <begin position="18"/>
        <end position="273"/>
    </location>
</feature>
<dbReference type="Proteomes" id="UP000029091">
    <property type="component" value="Unassembled WGS sequence"/>
</dbReference>
<dbReference type="PANTHER" id="PTHR33121">
    <property type="entry name" value="CYCLIC DI-GMP PHOSPHODIESTERASE PDEF"/>
    <property type="match status" value="1"/>
</dbReference>
<dbReference type="PROSITE" id="PS50883">
    <property type="entry name" value="EAL"/>
    <property type="match status" value="1"/>
</dbReference>
<evidence type="ECO:0000259" key="2">
    <source>
        <dbReference type="PROSITE" id="PS50887"/>
    </source>
</evidence>
<comment type="caution">
    <text evidence="3">The sequence shown here is derived from an EMBL/GenBank/DDBJ whole genome shotgun (WGS) entry which is preliminary data.</text>
</comment>
<dbReference type="InterPro" id="IPR050706">
    <property type="entry name" value="Cyclic-di-GMP_PDE-like"/>
</dbReference>
<dbReference type="EC" id="3.1.4.52" evidence="3"/>
<feature type="domain" description="GGDEF" evidence="2">
    <location>
        <begin position="466"/>
        <end position="594"/>
    </location>
</feature>
<dbReference type="InterPro" id="IPR029787">
    <property type="entry name" value="Nucleotide_cyclase"/>
</dbReference>
<sequence>MADTPEMGRTPSTDELVPELTFDEIDRAFDNNEFCFYLQPKCNAATGAIVGAEALVRWNHPKYGVVSPGRFVPMLEQAGQISRLDVFVWRSVVRMLARWEREGRNLVPISVNVSMVDIDQMDVADTLTGLLNEYDVDARLLQAEITESAVARNLSKVESTIRKLHADNIAVLMDDFGSAYSSLNMLKDINVDVIKLDMKFIDLDEDNASKGLKIVESVVNMARKLRLLVIAEGAQTKQQVDQLLSVGCRYIQGYYFHEPLPVGRMEKLLAERPDDRHFWDMSNDFMHGSYVPVNGRTMLETSALAASTFEILANGMAELSRLNVKTGEYRAVKRDGILPTPETDDFETYVQTLIAERVVHPDDADRFRADMDLASLRSLLFSQKSAFGVYRSEVLARTGMISFAVIPSRECSESDPWAVVMVGRNLPIESFVRLNGEEYRRDSLTGLLNRNAFDDDVEFIQATHDKPLTVMYMDLIGLHEINNHLGHARGDVVLCELADAARAYFGDDNIYRIGGDEFVIISFAHSMAQSARQMGYMRQELLDHGCELSVGMAESDDGEDIPDLVNQAENEMRKDKKRYYASGSGKRQLRTLNKQLEDILVRNKDMESLLQHLNTRYSIAYVVNLRADTQRPVVVPGYVQKMLDKHGGSFHEMLLDYCDKLVAPAYRDGFRMLFDYDYVRDRICREGAIRYAYVRNDGERFLITIFPDTHSVDEVMWVFAKEDTSSEE</sequence>